<feature type="domain" description="GGDEF" evidence="5">
    <location>
        <begin position="347"/>
        <end position="477"/>
    </location>
</feature>
<evidence type="ECO:0000313" key="7">
    <source>
        <dbReference type="Proteomes" id="UP000029843"/>
    </source>
</evidence>
<dbReference type="PATRIC" id="fig|28229.4.peg.248"/>
<dbReference type="Proteomes" id="UP000029843">
    <property type="component" value="Unassembled WGS sequence"/>
</dbReference>
<dbReference type="OrthoDB" id="5496380at2"/>
<name>A0A099KXN3_COLPS</name>
<dbReference type="PROSITE" id="PS50887">
    <property type="entry name" value="GGDEF"/>
    <property type="match status" value="1"/>
</dbReference>
<accession>A0A099KXN3</accession>
<dbReference type="CDD" id="cd01949">
    <property type="entry name" value="GGDEF"/>
    <property type="match status" value="1"/>
</dbReference>
<dbReference type="EC" id="2.7.7.65" evidence="2"/>
<sequence>MRFNYRIVFIITALVFTLSATLTIINYLTSMETTRERLKNSALPLTIDNIYTEIQKNIIEPNLIASMMAHDTFLIDWLSEEEDDVQQIVRYLEAIQHKYQMFTTFLVSDKSRNYYSAKGMLDKVDGKSPNSQWYLDFHKSSELNEINIDYNTNMGSELIMFINHKILNNDYHMIGATGVGLKTSYIKDMLKVFRQRYQFSVYFVDVNGKVVIAEQNVKKLKNLNDIPELASQFTDIIGKGSQVFDYTLAGEAFLLNRKYIDELDLYLMVEAKVNNFTKAAEDTFYLNIFFSAIITLLISFIIVLYVRKIHVKLDKLASHDDLTDLPNRRCFHEELAKLLLLKERNNSKLSLVFIDIDNFKYVNDTKGHDIGDKVLISLAEILNTNVRKSDFVARWGGEEFIILLIDSDINQAQIIAEQLRSQVAQSNQLAHYAEQQVTISLGVTSATEKDNVDTLLKRADLALYKAKSSGKNCIVSS</sequence>
<evidence type="ECO:0000313" key="6">
    <source>
        <dbReference type="EMBL" id="KGJ95474.1"/>
    </source>
</evidence>
<keyword evidence="4" id="KW-1133">Transmembrane helix</keyword>
<organism evidence="6 7">
    <name type="scientific">Colwellia psychrerythraea</name>
    <name type="common">Vibrio psychroerythus</name>
    <dbReference type="NCBI Taxonomy" id="28229"/>
    <lineage>
        <taxon>Bacteria</taxon>
        <taxon>Pseudomonadati</taxon>
        <taxon>Pseudomonadota</taxon>
        <taxon>Gammaproteobacteria</taxon>
        <taxon>Alteromonadales</taxon>
        <taxon>Colwelliaceae</taxon>
        <taxon>Colwellia</taxon>
    </lineage>
</organism>
<evidence type="ECO:0000256" key="3">
    <source>
        <dbReference type="ARBA" id="ARBA00034247"/>
    </source>
</evidence>
<dbReference type="InterPro" id="IPR000160">
    <property type="entry name" value="GGDEF_dom"/>
</dbReference>
<proteinExistence type="predicted"/>
<comment type="caution">
    <text evidence="6">The sequence shown here is derived from an EMBL/GenBank/DDBJ whole genome shotgun (WGS) entry which is preliminary data.</text>
</comment>
<feature type="transmembrane region" description="Helical" evidence="4">
    <location>
        <begin position="284"/>
        <end position="306"/>
    </location>
</feature>
<dbReference type="AlphaFoldDB" id="A0A099KXN3"/>
<dbReference type="NCBIfam" id="TIGR00254">
    <property type="entry name" value="GGDEF"/>
    <property type="match status" value="1"/>
</dbReference>
<dbReference type="PANTHER" id="PTHR45138:SF9">
    <property type="entry name" value="DIGUANYLATE CYCLASE DGCM-RELATED"/>
    <property type="match status" value="1"/>
</dbReference>
<protein>
    <recommendedName>
        <fullName evidence="2">diguanylate cyclase</fullName>
        <ecNumber evidence="2">2.7.7.65</ecNumber>
    </recommendedName>
</protein>
<dbReference type="InterPro" id="IPR029787">
    <property type="entry name" value="Nucleotide_cyclase"/>
</dbReference>
<evidence type="ECO:0000256" key="4">
    <source>
        <dbReference type="SAM" id="Phobius"/>
    </source>
</evidence>
<keyword evidence="4" id="KW-0812">Transmembrane</keyword>
<dbReference type="GO" id="GO:0052621">
    <property type="term" value="F:diguanylate cyclase activity"/>
    <property type="evidence" value="ECO:0007669"/>
    <property type="project" value="UniProtKB-EC"/>
</dbReference>
<reference evidence="6 7" key="1">
    <citation type="submission" date="2014-08" db="EMBL/GenBank/DDBJ databases">
        <title>Genomic and Phenotypic Diversity of Colwellia psychrerythraea strains from Disparate Marine Basins.</title>
        <authorList>
            <person name="Techtmann S.M."/>
            <person name="Stelling S.C."/>
            <person name="Utturkar S.M."/>
            <person name="Alshibli N."/>
            <person name="Harris A."/>
            <person name="Brown S.D."/>
            <person name="Hazen T.C."/>
        </authorList>
    </citation>
    <scope>NUCLEOTIDE SEQUENCE [LARGE SCALE GENOMIC DNA]</scope>
    <source>
        <strain evidence="6 7">ND2E</strain>
    </source>
</reference>
<dbReference type="InterPro" id="IPR050469">
    <property type="entry name" value="Diguanylate_Cyclase"/>
</dbReference>
<dbReference type="SUPFAM" id="SSF55073">
    <property type="entry name" value="Nucleotide cyclase"/>
    <property type="match status" value="1"/>
</dbReference>
<gene>
    <name evidence="6" type="ORF">ND2E_1256</name>
</gene>
<dbReference type="InterPro" id="IPR043128">
    <property type="entry name" value="Rev_trsase/Diguanyl_cyclase"/>
</dbReference>
<evidence type="ECO:0000256" key="1">
    <source>
        <dbReference type="ARBA" id="ARBA00001946"/>
    </source>
</evidence>
<comment type="cofactor">
    <cofactor evidence="1">
        <name>Mg(2+)</name>
        <dbReference type="ChEBI" id="CHEBI:18420"/>
    </cofactor>
</comment>
<dbReference type="Pfam" id="PF00990">
    <property type="entry name" value="GGDEF"/>
    <property type="match status" value="1"/>
</dbReference>
<dbReference type="RefSeq" id="WP_033092034.1">
    <property type="nucleotide sequence ID" value="NZ_JQED01000003.1"/>
</dbReference>
<dbReference type="SMART" id="SM00267">
    <property type="entry name" value="GGDEF"/>
    <property type="match status" value="1"/>
</dbReference>
<dbReference type="EMBL" id="JQED01000003">
    <property type="protein sequence ID" value="KGJ95474.1"/>
    <property type="molecule type" value="Genomic_DNA"/>
</dbReference>
<keyword evidence="4" id="KW-0472">Membrane</keyword>
<evidence type="ECO:0000259" key="5">
    <source>
        <dbReference type="PROSITE" id="PS50887"/>
    </source>
</evidence>
<evidence type="ECO:0000256" key="2">
    <source>
        <dbReference type="ARBA" id="ARBA00012528"/>
    </source>
</evidence>
<dbReference type="Gene3D" id="3.30.70.270">
    <property type="match status" value="1"/>
</dbReference>
<comment type="catalytic activity">
    <reaction evidence="3">
        <text>2 GTP = 3',3'-c-di-GMP + 2 diphosphate</text>
        <dbReference type="Rhea" id="RHEA:24898"/>
        <dbReference type="ChEBI" id="CHEBI:33019"/>
        <dbReference type="ChEBI" id="CHEBI:37565"/>
        <dbReference type="ChEBI" id="CHEBI:58805"/>
        <dbReference type="EC" id="2.7.7.65"/>
    </reaction>
</comment>
<dbReference type="FunFam" id="3.30.70.270:FF:000001">
    <property type="entry name" value="Diguanylate cyclase domain protein"/>
    <property type="match status" value="1"/>
</dbReference>
<dbReference type="PANTHER" id="PTHR45138">
    <property type="entry name" value="REGULATORY COMPONENTS OF SENSORY TRANSDUCTION SYSTEM"/>
    <property type="match status" value="1"/>
</dbReference>